<organism evidence="1 2">
    <name type="scientific">Phytopseudomonas daroniae</name>
    <dbReference type="NCBI Taxonomy" id="2487519"/>
    <lineage>
        <taxon>Bacteria</taxon>
        <taxon>Pseudomonadati</taxon>
        <taxon>Pseudomonadota</taxon>
        <taxon>Gammaproteobacteria</taxon>
        <taxon>Pseudomonadales</taxon>
        <taxon>Pseudomonadaceae</taxon>
        <taxon>Phytopseudomonas</taxon>
    </lineage>
</organism>
<dbReference type="Proteomes" id="UP000292302">
    <property type="component" value="Unassembled WGS sequence"/>
</dbReference>
<dbReference type="RefSeq" id="WP_131178955.1">
    <property type="nucleotide sequence ID" value="NZ_QJUI01000003.1"/>
</dbReference>
<evidence type="ECO:0000313" key="1">
    <source>
        <dbReference type="EMBL" id="TBU82942.1"/>
    </source>
</evidence>
<name>A0A4Q9QRS7_9GAMM</name>
<keyword evidence="2" id="KW-1185">Reference proteome</keyword>
<gene>
    <name evidence="1" type="ORF">DNK06_05135</name>
</gene>
<protein>
    <submittedName>
        <fullName evidence="1">Uncharacterized protein</fullName>
    </submittedName>
</protein>
<evidence type="ECO:0000313" key="2">
    <source>
        <dbReference type="Proteomes" id="UP000292302"/>
    </source>
</evidence>
<dbReference type="AlphaFoldDB" id="A0A4Q9QRS7"/>
<comment type="caution">
    <text evidence="1">The sequence shown here is derived from an EMBL/GenBank/DDBJ whole genome shotgun (WGS) entry which is preliminary data.</text>
</comment>
<dbReference type="EMBL" id="QJUI01000003">
    <property type="protein sequence ID" value="TBU82942.1"/>
    <property type="molecule type" value="Genomic_DNA"/>
</dbReference>
<accession>A0A4Q9QRS7</accession>
<sequence>MEHLASIDDETDPYGRLLRRLTCALDEASSLARLSDEPPGEMEVRGLSAAELALIAAYLANDHDWLKGWHATAAQQYWSGVVPSEPVQPPFERHSILSAGQWWHSSASVLPEI</sequence>
<reference evidence="1 2" key="1">
    <citation type="submission" date="2018-06" db="EMBL/GenBank/DDBJ databases">
        <title>Three novel Pseudomonas species isolated from symptomatic oak.</title>
        <authorList>
            <person name="Bueno-Gonzalez V."/>
            <person name="Brady C."/>
        </authorList>
    </citation>
    <scope>NUCLEOTIDE SEQUENCE [LARGE SCALE GENOMIC DNA]</scope>
    <source>
        <strain evidence="1 2">P9A</strain>
    </source>
</reference>
<dbReference type="OrthoDB" id="6892877at2"/>
<proteinExistence type="predicted"/>